<feature type="chain" id="PRO_5031540599" description="Secreted protein" evidence="1">
    <location>
        <begin position="24"/>
        <end position="68"/>
    </location>
</feature>
<protein>
    <recommendedName>
        <fullName evidence="4">Secreted protein</fullName>
    </recommendedName>
</protein>
<sequence>MTMKLAKAFSLIALMLISLTTLSGCEREEGPMEEMGENMDEAATDFGNAVEDTCEDAKEGAGAKDTDC</sequence>
<name>A0A7W4Z4H1_9GAMM</name>
<evidence type="ECO:0000256" key="1">
    <source>
        <dbReference type="SAM" id="SignalP"/>
    </source>
</evidence>
<dbReference type="PROSITE" id="PS51257">
    <property type="entry name" value="PROKAR_LIPOPROTEIN"/>
    <property type="match status" value="1"/>
</dbReference>
<feature type="signal peptide" evidence="1">
    <location>
        <begin position="1"/>
        <end position="23"/>
    </location>
</feature>
<dbReference type="RefSeq" id="WP_343067328.1">
    <property type="nucleotide sequence ID" value="NZ_JACHWY010000001.1"/>
</dbReference>
<comment type="caution">
    <text evidence="2">The sequence shown here is derived from an EMBL/GenBank/DDBJ whole genome shotgun (WGS) entry which is preliminary data.</text>
</comment>
<reference evidence="2 3" key="1">
    <citation type="submission" date="2020-08" db="EMBL/GenBank/DDBJ databases">
        <title>Genomic Encyclopedia of Type Strains, Phase III (KMG-III): the genomes of soil and plant-associated and newly described type strains.</title>
        <authorList>
            <person name="Whitman W."/>
        </authorList>
    </citation>
    <scope>NUCLEOTIDE SEQUENCE [LARGE SCALE GENOMIC DNA]</scope>
    <source>
        <strain evidence="2 3">CECT 8654</strain>
    </source>
</reference>
<evidence type="ECO:0000313" key="3">
    <source>
        <dbReference type="Proteomes" id="UP000537130"/>
    </source>
</evidence>
<gene>
    <name evidence="2" type="ORF">FHR99_000349</name>
</gene>
<evidence type="ECO:0000313" key="2">
    <source>
        <dbReference type="EMBL" id="MBB3046113.1"/>
    </source>
</evidence>
<proteinExistence type="predicted"/>
<keyword evidence="3" id="KW-1185">Reference proteome</keyword>
<dbReference type="Proteomes" id="UP000537130">
    <property type="component" value="Unassembled WGS sequence"/>
</dbReference>
<dbReference type="AlphaFoldDB" id="A0A7W4Z4H1"/>
<keyword evidence="1" id="KW-0732">Signal</keyword>
<evidence type="ECO:0008006" key="4">
    <source>
        <dbReference type="Google" id="ProtNLM"/>
    </source>
</evidence>
<organism evidence="2 3">
    <name type="scientific">Litorivivens lipolytica</name>
    <dbReference type="NCBI Taxonomy" id="1524264"/>
    <lineage>
        <taxon>Bacteria</taxon>
        <taxon>Pseudomonadati</taxon>
        <taxon>Pseudomonadota</taxon>
        <taxon>Gammaproteobacteria</taxon>
        <taxon>Litorivivens</taxon>
    </lineage>
</organism>
<dbReference type="EMBL" id="JACHWY010000001">
    <property type="protein sequence ID" value="MBB3046113.1"/>
    <property type="molecule type" value="Genomic_DNA"/>
</dbReference>
<accession>A0A7W4Z4H1</accession>